<evidence type="ECO:0000256" key="1">
    <source>
        <dbReference type="SAM" id="MobiDB-lite"/>
    </source>
</evidence>
<dbReference type="RefSeq" id="WP_107567412.1">
    <property type="nucleotide sequence ID" value="NZ_PYYB01000001.1"/>
</dbReference>
<comment type="caution">
    <text evidence="3">The sequence shown here is derived from an EMBL/GenBank/DDBJ whole genome shotgun (WGS) entry which is preliminary data.</text>
</comment>
<feature type="signal peptide" evidence="2">
    <location>
        <begin position="1"/>
        <end position="25"/>
    </location>
</feature>
<dbReference type="Proteomes" id="UP000240739">
    <property type="component" value="Unassembled WGS sequence"/>
</dbReference>
<dbReference type="Pfam" id="PF07676">
    <property type="entry name" value="PD40"/>
    <property type="match status" value="2"/>
</dbReference>
<name>A0A2T4UIA6_9ACTN</name>
<keyword evidence="4" id="KW-1185">Reference proteome</keyword>
<keyword evidence="2" id="KW-0732">Signal</keyword>
<dbReference type="InterPro" id="IPR011042">
    <property type="entry name" value="6-blade_b-propeller_TolB-like"/>
</dbReference>
<feature type="region of interest" description="Disordered" evidence="1">
    <location>
        <begin position="177"/>
        <end position="222"/>
    </location>
</feature>
<organism evidence="3 4">
    <name type="scientific">Paraconexibacter algicola</name>
    <dbReference type="NCBI Taxonomy" id="2133960"/>
    <lineage>
        <taxon>Bacteria</taxon>
        <taxon>Bacillati</taxon>
        <taxon>Actinomycetota</taxon>
        <taxon>Thermoleophilia</taxon>
        <taxon>Solirubrobacterales</taxon>
        <taxon>Paraconexibacteraceae</taxon>
        <taxon>Paraconexibacter</taxon>
    </lineage>
</organism>
<evidence type="ECO:0000313" key="3">
    <source>
        <dbReference type="EMBL" id="PTL58976.1"/>
    </source>
</evidence>
<feature type="region of interest" description="Disordered" evidence="1">
    <location>
        <begin position="26"/>
        <end position="45"/>
    </location>
</feature>
<dbReference type="SUPFAM" id="SSF82171">
    <property type="entry name" value="DPP6 N-terminal domain-like"/>
    <property type="match status" value="1"/>
</dbReference>
<dbReference type="EMBL" id="PYYB01000001">
    <property type="protein sequence ID" value="PTL58976.1"/>
    <property type="molecule type" value="Genomic_DNA"/>
</dbReference>
<feature type="compositionally biased region" description="Pro residues" evidence="1">
    <location>
        <begin position="180"/>
        <end position="206"/>
    </location>
</feature>
<evidence type="ECO:0000256" key="2">
    <source>
        <dbReference type="SAM" id="SignalP"/>
    </source>
</evidence>
<evidence type="ECO:0008006" key="5">
    <source>
        <dbReference type="Google" id="ProtNLM"/>
    </source>
</evidence>
<reference evidence="3 4" key="1">
    <citation type="submission" date="2018-03" db="EMBL/GenBank/DDBJ databases">
        <title>Aquarubrobacter algicola gen. nov., sp. nov., a novel actinobacterium isolated from shallow eutrophic lake during the end of cyanobacterial harmful algal blooms.</title>
        <authorList>
            <person name="Chun S.J."/>
        </authorList>
    </citation>
    <scope>NUCLEOTIDE SEQUENCE [LARGE SCALE GENOMIC DNA]</scope>
    <source>
        <strain evidence="3 4">Seoho-28</strain>
    </source>
</reference>
<evidence type="ECO:0000313" key="4">
    <source>
        <dbReference type="Proteomes" id="UP000240739"/>
    </source>
</evidence>
<dbReference type="OrthoDB" id="262125at2"/>
<feature type="chain" id="PRO_5015474837" description="WD40 repeat protein" evidence="2">
    <location>
        <begin position="26"/>
        <end position="505"/>
    </location>
</feature>
<gene>
    <name evidence="3" type="ORF">C7Y72_04600</name>
</gene>
<sequence>MAPRARWLALLTTAALGAAAPPAAAEVRSGSAPDPAGDSADPAPARDILGAQAGYDSAAGTFALRLTLAAPADASTRSFVFGFVGSEVSGGCGFAEGGTPTTRLGGGTVSGDGFVWNENAGTPTAPQPANAAYDGATVSASVTSPSLAGRPYTCVRVSLQEPGGSGTVYDSVALSVLPQSPTPQPTPTPPPTPQPSPTPVVTPPSPDADAPPVRGSDRTKRGRASGTVIYGICGKNLCRVDPRTRRLTTLYRARGKDEYQGVSASPSGRTLAFSYGDDVFRASRDGRGRTKIGEGIFPAVSPDGRNFAWIQYIVTPLCVPNIDLGLQCQYPLAPSLQRRGPGEADSTTVETLLGEFAWYRGRTFLAPEDPDEGEADFICELKDRTAGKDEGDCLRPVAVDPARFLSTPSVSPDGRYLAVVSEPVPADSSNAIRKGRIALYSPATGRFIRYLTSSRRDDTPIFSPDGRTVAFNRGKDLLTVPTRGGSPSLVKRNMALTGPSWAKRR</sequence>
<accession>A0A2T4UIA6</accession>
<dbReference type="AlphaFoldDB" id="A0A2T4UIA6"/>
<proteinExistence type="predicted"/>
<protein>
    <recommendedName>
        <fullName evidence="5">WD40 repeat protein</fullName>
    </recommendedName>
</protein>
<dbReference type="InterPro" id="IPR011659">
    <property type="entry name" value="WD40"/>
</dbReference>
<dbReference type="Gene3D" id="2.120.10.30">
    <property type="entry name" value="TolB, C-terminal domain"/>
    <property type="match status" value="2"/>
</dbReference>